<comment type="caution">
    <text evidence="3">The sequence shown here is derived from an EMBL/GenBank/DDBJ whole genome shotgun (WGS) entry which is preliminary data.</text>
</comment>
<organism evidence="3 4">
    <name type="scientific">Fusicatenibacter faecihominis</name>
    <dbReference type="NCBI Taxonomy" id="2881276"/>
    <lineage>
        <taxon>Bacteria</taxon>
        <taxon>Bacillati</taxon>
        <taxon>Bacillota</taxon>
        <taxon>Clostridia</taxon>
        <taxon>Lachnospirales</taxon>
        <taxon>Lachnospiraceae</taxon>
        <taxon>Fusicatenibacter</taxon>
    </lineage>
</organism>
<keyword evidence="2" id="KW-0472">Membrane</keyword>
<dbReference type="RefSeq" id="WP_227614143.1">
    <property type="nucleotide sequence ID" value="NZ_JAJEPR010000002.1"/>
</dbReference>
<protein>
    <submittedName>
        <fullName evidence="3">Uncharacterized protein</fullName>
    </submittedName>
</protein>
<sequence length="109" mass="12639">MQQESDQEKKLEELLSSMRETARENRESLESRYEPGRVAEREEAEEREPATMPGSGSFYFRTVLCLLIFLGLLFLRRENRSVFGLSSEELQETISSGVLLQETTEDMKK</sequence>
<keyword evidence="4" id="KW-1185">Reference proteome</keyword>
<dbReference type="EMBL" id="JAJEPR010000002">
    <property type="protein sequence ID" value="MCC2188616.1"/>
    <property type="molecule type" value="Genomic_DNA"/>
</dbReference>
<feature type="compositionally biased region" description="Basic and acidic residues" evidence="1">
    <location>
        <begin position="20"/>
        <end position="41"/>
    </location>
</feature>
<evidence type="ECO:0000313" key="4">
    <source>
        <dbReference type="Proteomes" id="UP001197875"/>
    </source>
</evidence>
<keyword evidence="2" id="KW-1133">Transmembrane helix</keyword>
<feature type="compositionally biased region" description="Basic and acidic residues" evidence="1">
    <location>
        <begin position="1"/>
        <end position="13"/>
    </location>
</feature>
<gene>
    <name evidence="3" type="ORF">LKD71_02040</name>
</gene>
<proteinExistence type="predicted"/>
<dbReference type="AlphaFoldDB" id="A0AAE3DQ80"/>
<feature type="transmembrane region" description="Helical" evidence="2">
    <location>
        <begin position="58"/>
        <end position="75"/>
    </location>
</feature>
<keyword evidence="2" id="KW-0812">Transmembrane</keyword>
<reference evidence="3 4" key="1">
    <citation type="submission" date="2021-10" db="EMBL/GenBank/DDBJ databases">
        <title>Anaerobic single-cell dispensing facilitates the cultivation of human gut bacteria.</title>
        <authorList>
            <person name="Afrizal A."/>
        </authorList>
    </citation>
    <scope>NUCLEOTIDE SEQUENCE [LARGE SCALE GENOMIC DNA]</scope>
    <source>
        <strain evidence="3 4">CLA-AA-H277</strain>
    </source>
</reference>
<dbReference type="Proteomes" id="UP001197875">
    <property type="component" value="Unassembled WGS sequence"/>
</dbReference>
<name>A0AAE3DQ80_9FIRM</name>
<accession>A0AAE3DQ80</accession>
<evidence type="ECO:0000313" key="3">
    <source>
        <dbReference type="EMBL" id="MCC2188616.1"/>
    </source>
</evidence>
<evidence type="ECO:0000256" key="2">
    <source>
        <dbReference type="SAM" id="Phobius"/>
    </source>
</evidence>
<feature type="region of interest" description="Disordered" evidence="1">
    <location>
        <begin position="1"/>
        <end position="54"/>
    </location>
</feature>
<evidence type="ECO:0000256" key="1">
    <source>
        <dbReference type="SAM" id="MobiDB-lite"/>
    </source>
</evidence>